<evidence type="ECO:0000313" key="4">
    <source>
        <dbReference type="Proteomes" id="UP000184510"/>
    </source>
</evidence>
<evidence type="ECO:0000256" key="1">
    <source>
        <dbReference type="SAM" id="SignalP"/>
    </source>
</evidence>
<evidence type="ECO:0000259" key="2">
    <source>
        <dbReference type="Pfam" id="PF07589"/>
    </source>
</evidence>
<dbReference type="SUPFAM" id="SSF49899">
    <property type="entry name" value="Concanavalin A-like lectins/glucanases"/>
    <property type="match status" value="1"/>
</dbReference>
<dbReference type="STRING" id="1123071.SAMN02745181_0987"/>
<name>A0A1M6EBF1_9BACT</name>
<proteinExistence type="predicted"/>
<dbReference type="OrthoDB" id="30904at74201"/>
<dbReference type="NCBIfam" id="TIGR02595">
    <property type="entry name" value="PEP_CTERM"/>
    <property type="match status" value="1"/>
</dbReference>
<protein>
    <submittedName>
        <fullName evidence="3">PEP-CTERM protein-sorting domain-containing protein</fullName>
    </submittedName>
</protein>
<dbReference type="Pfam" id="PF13385">
    <property type="entry name" value="Laminin_G_3"/>
    <property type="match status" value="1"/>
</dbReference>
<evidence type="ECO:0000313" key="3">
    <source>
        <dbReference type="EMBL" id="SHI82699.1"/>
    </source>
</evidence>
<keyword evidence="1" id="KW-0732">Signal</keyword>
<dbReference type="Pfam" id="PF07589">
    <property type="entry name" value="PEP-CTERM"/>
    <property type="match status" value="1"/>
</dbReference>
<feature type="signal peptide" evidence="1">
    <location>
        <begin position="1"/>
        <end position="20"/>
    </location>
</feature>
<dbReference type="EMBL" id="FQYR01000002">
    <property type="protein sequence ID" value="SHI82699.1"/>
    <property type="molecule type" value="Genomic_DNA"/>
</dbReference>
<dbReference type="InterPro" id="IPR013424">
    <property type="entry name" value="Ice-binding_C"/>
</dbReference>
<accession>A0A1M6EBF1</accession>
<dbReference type="AlphaFoldDB" id="A0A1M6EBF1"/>
<reference evidence="3 4" key="1">
    <citation type="submission" date="2016-11" db="EMBL/GenBank/DDBJ databases">
        <authorList>
            <person name="Jaros S."/>
            <person name="Januszkiewicz K."/>
            <person name="Wedrychowicz H."/>
        </authorList>
    </citation>
    <scope>NUCLEOTIDE SEQUENCE [LARGE SCALE GENOMIC DNA]</scope>
    <source>
        <strain evidence="3 4">DSM 18772</strain>
    </source>
</reference>
<feature type="chain" id="PRO_5009917030" evidence="1">
    <location>
        <begin position="21"/>
        <end position="255"/>
    </location>
</feature>
<dbReference type="InParanoid" id="A0A1M6EBF1"/>
<keyword evidence="4" id="KW-1185">Reference proteome</keyword>
<feature type="domain" description="Ice-binding protein C-terminal" evidence="2">
    <location>
        <begin position="232"/>
        <end position="255"/>
    </location>
</feature>
<gene>
    <name evidence="3" type="ORF">SAMN02745181_0987</name>
</gene>
<dbReference type="RefSeq" id="WP_143158351.1">
    <property type="nucleotide sequence ID" value="NZ_FQYR01000002.1"/>
</dbReference>
<organism evidence="3 4">
    <name type="scientific">Rubritalea squalenifaciens DSM 18772</name>
    <dbReference type="NCBI Taxonomy" id="1123071"/>
    <lineage>
        <taxon>Bacteria</taxon>
        <taxon>Pseudomonadati</taxon>
        <taxon>Verrucomicrobiota</taxon>
        <taxon>Verrucomicrobiia</taxon>
        <taxon>Verrucomicrobiales</taxon>
        <taxon>Rubritaleaceae</taxon>
        <taxon>Rubritalea</taxon>
    </lineage>
</organism>
<sequence length="255" mass="26642">MKTHTQTLLAVAAMTCSGYAATTLTNQVLVNFGGSISGNDYTLGSGEVDTTGSFTGFGSPVVSSGEADLTGGSTHQGFNFDPTSLGSLTSQNWVVETRVSFDAFNTGQRTILDVNGDTDFRINNGGSLLEMVYWDGGQVGSQTAALPGTGEFIHIAMVWDAAASSLTGYVDGVAIGTIDNNAFATPDANNVSFGYFGRNGFDNRGIDGQLDSVAFSTFTGSFDANTDFQIAAVPEPSTSMLVGLSGMLVLLRRRR</sequence>
<dbReference type="Proteomes" id="UP000184510">
    <property type="component" value="Unassembled WGS sequence"/>
</dbReference>
<dbReference type="InterPro" id="IPR013320">
    <property type="entry name" value="ConA-like_dom_sf"/>
</dbReference>
<dbReference type="Gene3D" id="2.60.120.200">
    <property type="match status" value="1"/>
</dbReference>